<dbReference type="InterPro" id="IPR011269">
    <property type="entry name" value="PUNP"/>
</dbReference>
<dbReference type="RefSeq" id="WP_307351074.1">
    <property type="nucleotide sequence ID" value="NZ_JAUSVS010000007.1"/>
</dbReference>
<dbReference type="PIRSF" id="PIRSF000477">
    <property type="entry name" value="PurNPase"/>
    <property type="match status" value="1"/>
</dbReference>
<gene>
    <name evidence="10" type="ORF">QO010_003396</name>
</gene>
<reference evidence="10 11" key="1">
    <citation type="submission" date="2023-07" db="EMBL/GenBank/DDBJ databases">
        <title>Genomic Encyclopedia of Type Strains, Phase IV (KMG-IV): sequencing the most valuable type-strain genomes for metagenomic binning, comparative biology and taxonomic classification.</title>
        <authorList>
            <person name="Goeker M."/>
        </authorList>
    </citation>
    <scope>NUCLEOTIDE SEQUENCE [LARGE SCALE GENOMIC DNA]</scope>
    <source>
        <strain evidence="10 11">DSM 18695</strain>
    </source>
</reference>
<dbReference type="InterPro" id="IPR011268">
    <property type="entry name" value="Purine_phosphorylase"/>
</dbReference>
<dbReference type="Gene3D" id="3.40.50.1580">
    <property type="entry name" value="Nucleoside phosphorylase domain"/>
    <property type="match status" value="1"/>
</dbReference>
<dbReference type="InterPro" id="IPR000845">
    <property type="entry name" value="Nucleoside_phosphorylase_d"/>
</dbReference>
<evidence type="ECO:0000256" key="1">
    <source>
        <dbReference type="ARBA" id="ARBA00005058"/>
    </source>
</evidence>
<dbReference type="SUPFAM" id="SSF53167">
    <property type="entry name" value="Purine and uridine phosphorylases"/>
    <property type="match status" value="1"/>
</dbReference>
<evidence type="ECO:0000256" key="5">
    <source>
        <dbReference type="ARBA" id="ARBA00013834"/>
    </source>
</evidence>
<evidence type="ECO:0000256" key="2">
    <source>
        <dbReference type="ARBA" id="ARBA00006751"/>
    </source>
</evidence>
<keyword evidence="7 8" id="KW-0808">Transferase</keyword>
<dbReference type="EMBL" id="JAUSVS010000007">
    <property type="protein sequence ID" value="MDQ0465607.1"/>
    <property type="molecule type" value="Genomic_DNA"/>
</dbReference>
<dbReference type="NCBIfam" id="NF006054">
    <property type="entry name" value="PRK08202.1"/>
    <property type="match status" value="1"/>
</dbReference>
<proteinExistence type="inferred from homology"/>
<evidence type="ECO:0000313" key="10">
    <source>
        <dbReference type="EMBL" id="MDQ0465607.1"/>
    </source>
</evidence>
<comment type="caution">
    <text evidence="10">The sequence shown here is derived from an EMBL/GenBank/DDBJ whole genome shotgun (WGS) entry which is preliminary data.</text>
</comment>
<evidence type="ECO:0000256" key="3">
    <source>
        <dbReference type="ARBA" id="ARBA00011233"/>
    </source>
</evidence>
<comment type="function">
    <text evidence="8">The purine nucleoside phosphorylases catalyze the phosphorolytic breakdown of the N-glycosidic bond in the beta-(deoxy)ribonucleoside molecules, with the formation of the corresponding free purine bases and pentose-1-phosphate.</text>
</comment>
<dbReference type="Proteomes" id="UP001228905">
    <property type="component" value="Unassembled WGS sequence"/>
</dbReference>
<dbReference type="NCBIfam" id="TIGR01697">
    <property type="entry name" value="PNPH-PUNA-XAPA"/>
    <property type="match status" value="1"/>
</dbReference>
<evidence type="ECO:0000256" key="6">
    <source>
        <dbReference type="ARBA" id="ARBA00022676"/>
    </source>
</evidence>
<evidence type="ECO:0000256" key="4">
    <source>
        <dbReference type="ARBA" id="ARBA00011886"/>
    </source>
</evidence>
<comment type="pathway">
    <text evidence="1 8">Purine metabolism; purine nucleoside salvage.</text>
</comment>
<sequence length="270" mass="27931">MTIAAKAAAAISARYSGPFPKVALVLGSGLGGFGETMQVTEAIPYAEIEGFPVSTVQGHAGRLLIGKAGAADVVCMQGRMHLYEGHPPASLAVAIRALRRLGVETLVLTNAAGGLRPDLTPGSLMAIEDHINLSGFNPLIGPNDEAVGPRFVDMTDAYDPALRALLGQAAAAQGVDLKRGVYLQVAGPNFETPAEIRAFRTLGADAVGMSTVPETLVARHCGMRVAAVSLITNLAAGIADHPLSHAETLSESAKAFGPMSRLITDFLGKL</sequence>
<name>A0ABU0IUC6_9CAUL</name>
<feature type="domain" description="Nucleoside phosphorylase" evidence="9">
    <location>
        <begin position="21"/>
        <end position="266"/>
    </location>
</feature>
<protein>
    <recommendedName>
        <fullName evidence="5 8">Purine nucleoside phosphorylase</fullName>
        <ecNumber evidence="4 8">2.4.2.1</ecNumber>
    </recommendedName>
    <alternativeName>
        <fullName evidence="8">Inosine-guanosine phosphorylase</fullName>
    </alternativeName>
</protein>
<evidence type="ECO:0000313" key="11">
    <source>
        <dbReference type="Proteomes" id="UP001228905"/>
    </source>
</evidence>
<comment type="similarity">
    <text evidence="2 8">Belongs to the PNP/MTAP phosphorylase family.</text>
</comment>
<dbReference type="PANTHER" id="PTHR11904:SF9">
    <property type="entry name" value="PURINE NUCLEOSIDE PHOSPHORYLASE-RELATED"/>
    <property type="match status" value="1"/>
</dbReference>
<evidence type="ECO:0000256" key="8">
    <source>
        <dbReference type="PIRNR" id="PIRNR000477"/>
    </source>
</evidence>
<keyword evidence="6 8" id="KW-0328">Glycosyltransferase</keyword>
<evidence type="ECO:0000256" key="7">
    <source>
        <dbReference type="ARBA" id="ARBA00022679"/>
    </source>
</evidence>
<dbReference type="InterPro" id="IPR011270">
    <property type="entry name" value="Pur_Nuc_Pase_Ino/Guo-sp"/>
</dbReference>
<evidence type="ECO:0000259" key="9">
    <source>
        <dbReference type="Pfam" id="PF01048"/>
    </source>
</evidence>
<comment type="subunit">
    <text evidence="3">Homotrimer.</text>
</comment>
<dbReference type="CDD" id="cd09009">
    <property type="entry name" value="PNP-EcPNPII_like"/>
    <property type="match status" value="1"/>
</dbReference>
<dbReference type="InterPro" id="IPR035994">
    <property type="entry name" value="Nucleoside_phosphorylase_sf"/>
</dbReference>
<dbReference type="Pfam" id="PF01048">
    <property type="entry name" value="PNP_UDP_1"/>
    <property type="match status" value="1"/>
</dbReference>
<dbReference type="NCBIfam" id="TIGR01698">
    <property type="entry name" value="PUNP"/>
    <property type="match status" value="1"/>
</dbReference>
<organism evidence="10 11">
    <name type="scientific">Caulobacter ginsengisoli</name>
    <dbReference type="NCBI Taxonomy" id="400775"/>
    <lineage>
        <taxon>Bacteria</taxon>
        <taxon>Pseudomonadati</taxon>
        <taxon>Pseudomonadota</taxon>
        <taxon>Alphaproteobacteria</taxon>
        <taxon>Caulobacterales</taxon>
        <taxon>Caulobacteraceae</taxon>
        <taxon>Caulobacter</taxon>
    </lineage>
</organism>
<dbReference type="PANTHER" id="PTHR11904">
    <property type="entry name" value="METHYLTHIOADENOSINE/PURINE NUCLEOSIDE PHOSPHORYLASE"/>
    <property type="match status" value="1"/>
</dbReference>
<keyword evidence="11" id="KW-1185">Reference proteome</keyword>
<accession>A0ABU0IUC6</accession>
<dbReference type="NCBIfam" id="TIGR01700">
    <property type="entry name" value="PNPH"/>
    <property type="match status" value="1"/>
</dbReference>
<dbReference type="EC" id="2.4.2.1" evidence="4 8"/>